<evidence type="ECO:0000256" key="2">
    <source>
        <dbReference type="ARBA" id="ARBA00022801"/>
    </source>
</evidence>
<dbReference type="Proteomes" id="UP000578077">
    <property type="component" value="Unassembled WGS sequence"/>
</dbReference>
<evidence type="ECO:0000313" key="6">
    <source>
        <dbReference type="Proteomes" id="UP000578077"/>
    </source>
</evidence>
<evidence type="ECO:0000259" key="4">
    <source>
        <dbReference type="Pfam" id="PF02230"/>
    </source>
</evidence>
<dbReference type="PANTHER" id="PTHR10655:SF17">
    <property type="entry name" value="LYSOPHOSPHOLIPASE-LIKE PROTEIN 1"/>
    <property type="match status" value="1"/>
</dbReference>
<feature type="domain" description="Phospholipase/carboxylesterase/thioesterase" evidence="4">
    <location>
        <begin position="12"/>
        <end position="205"/>
    </location>
</feature>
<dbReference type="Gene3D" id="3.40.50.1820">
    <property type="entry name" value="alpha/beta hydrolase"/>
    <property type="match status" value="1"/>
</dbReference>
<dbReference type="InterPro" id="IPR029058">
    <property type="entry name" value="AB_hydrolase_fold"/>
</dbReference>
<dbReference type="AlphaFoldDB" id="A0A841E559"/>
<reference evidence="5 6" key="1">
    <citation type="submission" date="2020-08" db="EMBL/GenBank/DDBJ databases">
        <title>Sequencing the genomes of 1000 actinobacteria strains.</title>
        <authorList>
            <person name="Klenk H.-P."/>
        </authorList>
    </citation>
    <scope>NUCLEOTIDE SEQUENCE [LARGE SCALE GENOMIC DNA]</scope>
    <source>
        <strain evidence="5 6">DSM 44593</strain>
    </source>
</reference>
<comment type="similarity">
    <text evidence="1">Belongs to the AB hydrolase superfamily. AB hydrolase 2 family.</text>
</comment>
<evidence type="ECO:0000256" key="1">
    <source>
        <dbReference type="ARBA" id="ARBA00006499"/>
    </source>
</evidence>
<name>A0A841E559_9ACTN</name>
<dbReference type="EMBL" id="JACHLY010000001">
    <property type="protein sequence ID" value="MBB5998275.1"/>
    <property type="molecule type" value="Genomic_DNA"/>
</dbReference>
<feature type="region of interest" description="Disordered" evidence="3">
    <location>
        <begin position="207"/>
        <end position="231"/>
    </location>
</feature>
<keyword evidence="2" id="KW-0378">Hydrolase</keyword>
<dbReference type="RefSeq" id="WP_184634396.1">
    <property type="nucleotide sequence ID" value="NZ_BAABKT010000014.1"/>
</dbReference>
<proteinExistence type="inferred from homology"/>
<dbReference type="GO" id="GO:0016787">
    <property type="term" value="F:hydrolase activity"/>
    <property type="evidence" value="ECO:0007669"/>
    <property type="project" value="UniProtKB-KW"/>
</dbReference>
<dbReference type="PANTHER" id="PTHR10655">
    <property type="entry name" value="LYSOPHOSPHOLIPASE-RELATED"/>
    <property type="match status" value="1"/>
</dbReference>
<sequence>MTTTEDFHHVYVPAEEPGHPTLLLLHGTGADEHDLLALGRALAPGAGLLSPRGNVDEQGANRWFRRLREGVFDVDDVVARAGELAGFVSAAVDRYGFDPRSLIAVGFSNGANIGAATLLLHPGTLAGAALFAAAAPLQDREPADVDLSGTPVFLGAGQADPITTIDDARLLDRQLRARGADATLHEHRGGHELPPAVLAAAQSWLVGSGPTVSPDPRNRAEPPSAAADGTG</sequence>
<accession>A0A841E559</accession>
<dbReference type="InterPro" id="IPR003140">
    <property type="entry name" value="PLipase/COase/thioEstase"/>
</dbReference>
<dbReference type="SUPFAM" id="SSF53474">
    <property type="entry name" value="alpha/beta-Hydrolases"/>
    <property type="match status" value="1"/>
</dbReference>
<protein>
    <submittedName>
        <fullName evidence="5">Phospholipase/carboxylesterase</fullName>
    </submittedName>
</protein>
<keyword evidence="6" id="KW-1185">Reference proteome</keyword>
<evidence type="ECO:0000313" key="5">
    <source>
        <dbReference type="EMBL" id="MBB5998275.1"/>
    </source>
</evidence>
<organism evidence="5 6">
    <name type="scientific">Streptomonospora salina</name>
    <dbReference type="NCBI Taxonomy" id="104205"/>
    <lineage>
        <taxon>Bacteria</taxon>
        <taxon>Bacillati</taxon>
        <taxon>Actinomycetota</taxon>
        <taxon>Actinomycetes</taxon>
        <taxon>Streptosporangiales</taxon>
        <taxon>Nocardiopsidaceae</taxon>
        <taxon>Streptomonospora</taxon>
    </lineage>
</organism>
<comment type="caution">
    <text evidence="5">The sequence shown here is derived from an EMBL/GenBank/DDBJ whole genome shotgun (WGS) entry which is preliminary data.</text>
</comment>
<dbReference type="InterPro" id="IPR050565">
    <property type="entry name" value="LYPA1-2/EST-like"/>
</dbReference>
<dbReference type="Pfam" id="PF02230">
    <property type="entry name" value="Abhydrolase_2"/>
    <property type="match status" value="1"/>
</dbReference>
<gene>
    <name evidence="5" type="ORF">HNR25_002026</name>
</gene>
<evidence type="ECO:0000256" key="3">
    <source>
        <dbReference type="SAM" id="MobiDB-lite"/>
    </source>
</evidence>